<keyword evidence="3" id="KW-1185">Reference proteome</keyword>
<gene>
    <name evidence="2" type="ORF">D9758_018995</name>
</gene>
<proteinExistence type="predicted"/>
<name>A0A8H5ES60_9AGAR</name>
<evidence type="ECO:0000313" key="3">
    <source>
        <dbReference type="Proteomes" id="UP000559256"/>
    </source>
</evidence>
<sequence>MPSSFEVLHGSDRSDEEALPQHDLLQVRLGTKDIDEAELSDNNADSGVEAEIQAEIEGGTSLMTEEETECAEDEMDEMLGNPGQEIRPWDALRDQLKAEMKAKK</sequence>
<dbReference type="Proteomes" id="UP000559256">
    <property type="component" value="Unassembled WGS sequence"/>
</dbReference>
<comment type="caution">
    <text evidence="2">The sequence shown here is derived from an EMBL/GenBank/DDBJ whole genome shotgun (WGS) entry which is preliminary data.</text>
</comment>
<feature type="region of interest" description="Disordered" evidence="1">
    <location>
        <begin position="1"/>
        <end position="21"/>
    </location>
</feature>
<organism evidence="2 3">
    <name type="scientific">Tetrapyrgos nigripes</name>
    <dbReference type="NCBI Taxonomy" id="182062"/>
    <lineage>
        <taxon>Eukaryota</taxon>
        <taxon>Fungi</taxon>
        <taxon>Dikarya</taxon>
        <taxon>Basidiomycota</taxon>
        <taxon>Agaricomycotina</taxon>
        <taxon>Agaricomycetes</taxon>
        <taxon>Agaricomycetidae</taxon>
        <taxon>Agaricales</taxon>
        <taxon>Marasmiineae</taxon>
        <taxon>Marasmiaceae</taxon>
        <taxon>Tetrapyrgos</taxon>
    </lineage>
</organism>
<dbReference type="EMBL" id="JAACJM010000588">
    <property type="protein sequence ID" value="KAF5310407.1"/>
    <property type="molecule type" value="Genomic_DNA"/>
</dbReference>
<protein>
    <submittedName>
        <fullName evidence="2">Uncharacterized protein</fullName>
    </submittedName>
</protein>
<evidence type="ECO:0000313" key="2">
    <source>
        <dbReference type="EMBL" id="KAF5310407.1"/>
    </source>
</evidence>
<reference evidence="2 3" key="1">
    <citation type="journal article" date="2020" name="ISME J.">
        <title>Uncovering the hidden diversity of litter-decomposition mechanisms in mushroom-forming fungi.</title>
        <authorList>
            <person name="Floudas D."/>
            <person name="Bentzer J."/>
            <person name="Ahren D."/>
            <person name="Johansson T."/>
            <person name="Persson P."/>
            <person name="Tunlid A."/>
        </authorList>
    </citation>
    <scope>NUCLEOTIDE SEQUENCE [LARGE SCALE GENOMIC DNA]</scope>
    <source>
        <strain evidence="2 3">CBS 291.85</strain>
    </source>
</reference>
<accession>A0A8H5ES60</accession>
<evidence type="ECO:0000256" key="1">
    <source>
        <dbReference type="SAM" id="MobiDB-lite"/>
    </source>
</evidence>
<dbReference type="AlphaFoldDB" id="A0A8H5ES60"/>